<dbReference type="PROSITE" id="PS01081">
    <property type="entry name" value="HTH_TETR_1"/>
    <property type="match status" value="1"/>
</dbReference>
<gene>
    <name evidence="7" type="ORF">HMPREF9997_00046</name>
</gene>
<feature type="compositionally biased region" description="Low complexity" evidence="5">
    <location>
        <begin position="206"/>
        <end position="215"/>
    </location>
</feature>
<comment type="caution">
    <text evidence="7">The sequence shown here is derived from an EMBL/GenBank/DDBJ whole genome shotgun (WGS) entry which is preliminary data.</text>
</comment>
<dbReference type="AlphaFoldDB" id="L1MN91"/>
<dbReference type="GO" id="GO:0000976">
    <property type="term" value="F:transcription cis-regulatory region binding"/>
    <property type="evidence" value="ECO:0007669"/>
    <property type="project" value="TreeGrafter"/>
</dbReference>
<keyword evidence="2 4" id="KW-0238">DNA-binding</keyword>
<dbReference type="RefSeq" id="WP_006061744.1">
    <property type="nucleotide sequence ID" value="NZ_KB290821.1"/>
</dbReference>
<dbReference type="GO" id="GO:0045892">
    <property type="term" value="P:negative regulation of DNA-templated transcription"/>
    <property type="evidence" value="ECO:0007669"/>
    <property type="project" value="UniProtKB-ARBA"/>
</dbReference>
<evidence type="ECO:0000313" key="7">
    <source>
        <dbReference type="EMBL" id="EKX92381.1"/>
    </source>
</evidence>
<dbReference type="eggNOG" id="COG1309">
    <property type="taxonomic scope" value="Bacteria"/>
</dbReference>
<dbReference type="GO" id="GO:0003700">
    <property type="term" value="F:DNA-binding transcription factor activity"/>
    <property type="evidence" value="ECO:0007669"/>
    <property type="project" value="TreeGrafter"/>
</dbReference>
<dbReference type="OrthoDB" id="70491at2"/>
<dbReference type="InterPro" id="IPR036271">
    <property type="entry name" value="Tet_transcr_reg_TetR-rel_C_sf"/>
</dbReference>
<dbReference type="Proteomes" id="UP000010445">
    <property type="component" value="Unassembled WGS sequence"/>
</dbReference>
<dbReference type="Pfam" id="PF21943">
    <property type="entry name" value="TetR_C_46"/>
    <property type="match status" value="1"/>
</dbReference>
<dbReference type="SUPFAM" id="SSF48498">
    <property type="entry name" value="Tetracyclin repressor-like, C-terminal domain"/>
    <property type="match status" value="1"/>
</dbReference>
<dbReference type="PANTHER" id="PTHR30055:SF227">
    <property type="entry name" value="TRANSCRIPTIONAL REGULATORY PROTEIN (PROBABLY TETR-FAMILY)-RELATED"/>
    <property type="match status" value="1"/>
</dbReference>
<dbReference type="EMBL" id="AMEM01000005">
    <property type="protein sequence ID" value="EKX92381.1"/>
    <property type="molecule type" value="Genomic_DNA"/>
</dbReference>
<dbReference type="InterPro" id="IPR023772">
    <property type="entry name" value="DNA-bd_HTH_TetR-type_CS"/>
</dbReference>
<protein>
    <submittedName>
        <fullName evidence="7">Transcriptional regulator, TetR family</fullName>
    </submittedName>
</protein>
<dbReference type="FunFam" id="1.10.10.60:FF:000141">
    <property type="entry name" value="TetR family transcriptional regulator"/>
    <property type="match status" value="1"/>
</dbReference>
<evidence type="ECO:0000256" key="5">
    <source>
        <dbReference type="SAM" id="MobiDB-lite"/>
    </source>
</evidence>
<dbReference type="InterPro" id="IPR001647">
    <property type="entry name" value="HTH_TetR"/>
</dbReference>
<dbReference type="PATRIC" id="fig|1035195.3.peg.39"/>
<sequence length="234" mass="25921">MVKQRMTGKERREQLISIGRGVFAERGFEGTSVEEIAARAGVSKPVLYEHFGGKEGLYAVVVDREMLRLEGIITAALESGRSRFRIEQAVLALLTYVEEHTDGFQILVRDVSPGGERSYSTMLNEAVAQVSHILEQAFIRSGLDPEYAVLYGQALVGMVSMTAQWWLDVREPSKEQVAAHIVNLCWNGLARMERDPQLINKPVTEPTPLAESATSPTPPAPPTQQPAQHQDQQP</sequence>
<dbReference type="PRINTS" id="PR00455">
    <property type="entry name" value="HTHTETR"/>
</dbReference>
<keyword evidence="1" id="KW-0805">Transcription regulation</keyword>
<dbReference type="Gene3D" id="1.10.357.10">
    <property type="entry name" value="Tetracycline Repressor, domain 2"/>
    <property type="match status" value="1"/>
</dbReference>
<organism evidence="7 8">
    <name type="scientific">Corynebacterium durum F0235</name>
    <dbReference type="NCBI Taxonomy" id="1035195"/>
    <lineage>
        <taxon>Bacteria</taxon>
        <taxon>Bacillati</taxon>
        <taxon>Actinomycetota</taxon>
        <taxon>Actinomycetes</taxon>
        <taxon>Mycobacteriales</taxon>
        <taxon>Corynebacteriaceae</taxon>
        <taxon>Corynebacterium</taxon>
    </lineage>
</organism>
<evidence type="ECO:0000259" key="6">
    <source>
        <dbReference type="PROSITE" id="PS50977"/>
    </source>
</evidence>
<dbReference type="Pfam" id="PF00440">
    <property type="entry name" value="TetR_N"/>
    <property type="match status" value="1"/>
</dbReference>
<dbReference type="HOGENOM" id="CLU_069356_11_2_11"/>
<keyword evidence="3" id="KW-0804">Transcription</keyword>
<accession>L1MN91</accession>
<name>L1MN91_9CORY</name>
<dbReference type="PANTHER" id="PTHR30055">
    <property type="entry name" value="HTH-TYPE TRANSCRIPTIONAL REGULATOR RUTR"/>
    <property type="match status" value="1"/>
</dbReference>
<dbReference type="STRING" id="1035195.HMPREF9997_00046"/>
<dbReference type="PROSITE" id="PS50977">
    <property type="entry name" value="HTH_TETR_2"/>
    <property type="match status" value="1"/>
</dbReference>
<evidence type="ECO:0000256" key="2">
    <source>
        <dbReference type="ARBA" id="ARBA00023125"/>
    </source>
</evidence>
<feature type="DNA-binding region" description="H-T-H motif" evidence="4">
    <location>
        <begin position="32"/>
        <end position="51"/>
    </location>
</feature>
<dbReference type="InterPro" id="IPR050109">
    <property type="entry name" value="HTH-type_TetR-like_transc_reg"/>
</dbReference>
<feature type="compositionally biased region" description="Low complexity" evidence="5">
    <location>
        <begin position="225"/>
        <end position="234"/>
    </location>
</feature>
<feature type="domain" description="HTH tetR-type" evidence="6">
    <location>
        <begin position="9"/>
        <end position="69"/>
    </location>
</feature>
<proteinExistence type="predicted"/>
<keyword evidence="8" id="KW-1185">Reference proteome</keyword>
<dbReference type="SUPFAM" id="SSF46689">
    <property type="entry name" value="Homeodomain-like"/>
    <property type="match status" value="1"/>
</dbReference>
<reference evidence="7 8" key="1">
    <citation type="submission" date="2012-05" db="EMBL/GenBank/DDBJ databases">
        <authorList>
            <person name="Weinstock G."/>
            <person name="Sodergren E."/>
            <person name="Lobos E.A."/>
            <person name="Fulton L."/>
            <person name="Fulton R."/>
            <person name="Courtney L."/>
            <person name="Fronick C."/>
            <person name="O'Laughlin M."/>
            <person name="Godfrey J."/>
            <person name="Wilson R.M."/>
            <person name="Miner T."/>
            <person name="Farmer C."/>
            <person name="Delehaunty K."/>
            <person name="Cordes M."/>
            <person name="Minx P."/>
            <person name="Tomlinson C."/>
            <person name="Chen J."/>
            <person name="Wollam A."/>
            <person name="Pepin K.H."/>
            <person name="Bhonagiri V."/>
            <person name="Zhang X."/>
            <person name="Suruliraj S."/>
            <person name="Warren W."/>
            <person name="Mitreva M."/>
            <person name="Mardis E.R."/>
            <person name="Wilson R.K."/>
        </authorList>
    </citation>
    <scope>NUCLEOTIDE SEQUENCE [LARGE SCALE GENOMIC DNA]</scope>
    <source>
        <strain evidence="7 8">F0235</strain>
    </source>
</reference>
<evidence type="ECO:0000256" key="3">
    <source>
        <dbReference type="ARBA" id="ARBA00023163"/>
    </source>
</evidence>
<dbReference type="InterPro" id="IPR009057">
    <property type="entry name" value="Homeodomain-like_sf"/>
</dbReference>
<evidence type="ECO:0000256" key="4">
    <source>
        <dbReference type="PROSITE-ProRule" id="PRU00335"/>
    </source>
</evidence>
<evidence type="ECO:0000313" key="8">
    <source>
        <dbReference type="Proteomes" id="UP000010445"/>
    </source>
</evidence>
<dbReference type="InterPro" id="IPR054129">
    <property type="entry name" value="DesT_TetR_C"/>
</dbReference>
<feature type="region of interest" description="Disordered" evidence="5">
    <location>
        <begin position="197"/>
        <end position="234"/>
    </location>
</feature>
<evidence type="ECO:0000256" key="1">
    <source>
        <dbReference type="ARBA" id="ARBA00023015"/>
    </source>
</evidence>